<feature type="domain" description="Gingipain" evidence="3">
    <location>
        <begin position="402"/>
        <end position="776"/>
    </location>
</feature>
<reference evidence="5 6" key="1">
    <citation type="submission" date="2019-09" db="EMBL/GenBank/DDBJ databases">
        <title>Draft genome sequence of Ginsengibacter sp. BR5-29.</title>
        <authorList>
            <person name="Im W.-T."/>
        </authorList>
    </citation>
    <scope>NUCLEOTIDE SEQUENCE [LARGE SCALE GENOMIC DNA]</scope>
    <source>
        <strain evidence="5 6">BR5-29</strain>
    </source>
</reference>
<dbReference type="RefSeq" id="WP_150414659.1">
    <property type="nucleotide sequence ID" value="NZ_VYQF01000002.1"/>
</dbReference>
<dbReference type="Gene3D" id="3.40.50.1460">
    <property type="match status" value="1"/>
</dbReference>
<dbReference type="InterPro" id="IPR013783">
    <property type="entry name" value="Ig-like_fold"/>
</dbReference>
<accession>A0A5J5IG53</accession>
<dbReference type="Gene3D" id="3.40.50.10390">
    <property type="entry name" value="Gingipain r, domain 1"/>
    <property type="match status" value="1"/>
</dbReference>
<dbReference type="Proteomes" id="UP000326903">
    <property type="component" value="Unassembled WGS sequence"/>
</dbReference>
<feature type="signal peptide" evidence="2">
    <location>
        <begin position="1"/>
        <end position="18"/>
    </location>
</feature>
<keyword evidence="6" id="KW-1185">Reference proteome</keyword>
<proteinExistence type="predicted"/>
<name>A0A5J5IG53_9BACT</name>
<dbReference type="Pfam" id="PF01364">
    <property type="entry name" value="Peptidase_C25"/>
    <property type="match status" value="1"/>
</dbReference>
<dbReference type="Gene3D" id="2.60.40.10">
    <property type="entry name" value="Immunoglobulins"/>
    <property type="match status" value="1"/>
</dbReference>
<dbReference type="InterPro" id="IPR029030">
    <property type="entry name" value="Caspase-like_dom_sf"/>
</dbReference>
<dbReference type="EMBL" id="VYQF01000002">
    <property type="protein sequence ID" value="KAA9039250.1"/>
    <property type="molecule type" value="Genomic_DNA"/>
</dbReference>
<organism evidence="5 6">
    <name type="scientific">Ginsengibacter hankyongi</name>
    <dbReference type="NCBI Taxonomy" id="2607284"/>
    <lineage>
        <taxon>Bacteria</taxon>
        <taxon>Pseudomonadati</taxon>
        <taxon>Bacteroidota</taxon>
        <taxon>Chitinophagia</taxon>
        <taxon>Chitinophagales</taxon>
        <taxon>Chitinophagaceae</taxon>
        <taxon>Ginsengibacter</taxon>
    </lineage>
</organism>
<dbReference type="Gene3D" id="2.60.40.4070">
    <property type="match status" value="1"/>
</dbReference>
<sequence>MKKLLFIFFIFISASVVAQTYNNNWIDYGKTYYKFAVAKTGLFRIPQSALNSIGLGNTPAEQFQLWRNGEQVGLYTSVASGPLGSSDYIEFWGIMNDGKKDTKLYRDPDYQLSDYYSLETDTAVYFLTVNPSGGNLRFVNSPNNVAGNTLSPEPYFINTRSVNYNNRINMGFGVPLGEYVYSSSYDIGEGWTSNDVAPGFALSYLIDSIYMYSGGPLASFNFAVAGNAYNIRNVRVKFYNNVIDDEPMSNFTYLKKQVNNIPASYFPSKDHILISIEPVSSVSTDRIVVSAFSLTYPSKFNFNNQKSFYFELPATSTGNYLAIDNFNFGNTNPVLLDITSGARYIGDITSSPGKVLFVLPPSSITKRKFEIVSEDASNINFISSLTQRNFVNYGVAANQGNYLIISNPVLYNNGSGVNNVDLYRAYRSSSAGGGYDAKIYDIDQLTDQFAYGIKKHPLAIKDFIQYATATFSEKPQYVFLVGKGITYSDYIANQNSVYDDQLDLVQTFGNPASDILLSAPYGSTIPSVPIGRLSAITGNEVGIYLQKVKEYENAQVTGTQTLDSKLWTKKVVHVVGGKDSSESDLFTFYMNQYKNVIIDTLFGGNVETFAKTSNSTVQLISGQRIEQLFNEGIGLLSYFGHSSANTLEFNLSDPSVYHNQGRYPFFCVSGCTAGNIFSFDPTRVIENNLSISEKFVLANEGGSIGFFASSHLGVPPYLYSYDIDLYNQIGVVNYGNTIGNDIKNVITNLGGANNSLDFLTRINMEELNLHGDPALKINPHPKPDYVIEDPQVKVNPSFISVSESSFQLDAKAFNIGKATGDSITFEVKRTYPNGVTDVIFRKKIPGIRYADSIRISIPIISTRDKGLNKITVTIDADNEVDELSENNNSITRDVYIYQDEATPVYPYNFAIVNVGNQKLYASTSDPLSTAKDYVMEIDTTLLFNSSIKVNKTVNSPGGVIEFDPGLSYTDSTVYYWRVSIKPASGLPEDYHWNNASFIYLNNSSAGSNQSHYYQHLYSDTQNIKLDSSRHWDFASLDNYIYANMGVYPTAATLGSETSVTVNGSNVAAAFCGYPGIIFSVLDPVSLKPWLNAASGPGLYGSEPVCQATRRANFQFNHLDRNRRKQVTDFLDSIPDNYIVVARYISGTDSTANTYASAWQSDTATYGVNTMYNRLKSQGFVLIDSFYRPRVFIFMYQKNNPSFNPEFLFSDGIYDKIELKKHYSTPDTLGYITSPKFGPATSWKEMHWRGNSLEQNSPDNPKIDIIGIDSLGNSTTLFNIDKTKQDVDISSVNASKYPFIQLRMRNSDSLKYTPYQLLYWRINFTPAPEGALTPNLYFLTKDTLGQGEILHFGVAFKNISVAAFDSMKIKFEVIDNNNVTHLLPLHKVKPLISGDTIKLQYDIDTKAFSGPNTLHVDFNPDNDQPEQYHFNNFLFRNFYVKADKFNPLLDVTFDGVHILNRDIVSARPHIVVKLKDESKFLSLNDTSLMKVQIQYPDGSLKTYNFDNDTLRFTPANIAAGENTATIDFSPALSGDDEEYVLIISGKDVVGNTAGNLNYHIDFRVISKPMISNLLNYPNPFTTSTAFVFTVTGSVVPQNIRIQILTITGKIIREITKDELGPLHIGRNITEYKWDGSDMYGQKVANGVYLYRVLTNLNGKSLDKFTDSGDNTDKYFTKGYGKMYFMR</sequence>
<evidence type="ECO:0000256" key="1">
    <source>
        <dbReference type="ARBA" id="ARBA00022729"/>
    </source>
</evidence>
<evidence type="ECO:0000259" key="3">
    <source>
        <dbReference type="Pfam" id="PF01364"/>
    </source>
</evidence>
<dbReference type="GO" id="GO:0006508">
    <property type="term" value="P:proteolysis"/>
    <property type="evidence" value="ECO:0007669"/>
    <property type="project" value="InterPro"/>
</dbReference>
<protein>
    <recommendedName>
        <fullName evidence="7">Gingipain domain-containing protein</fullName>
    </recommendedName>
</protein>
<evidence type="ECO:0000313" key="5">
    <source>
        <dbReference type="EMBL" id="KAA9039250.1"/>
    </source>
</evidence>
<dbReference type="InterPro" id="IPR001769">
    <property type="entry name" value="Gingipain"/>
</dbReference>
<evidence type="ECO:0008006" key="7">
    <source>
        <dbReference type="Google" id="ProtNLM"/>
    </source>
</evidence>
<evidence type="ECO:0000313" key="6">
    <source>
        <dbReference type="Proteomes" id="UP000326903"/>
    </source>
</evidence>
<gene>
    <name evidence="5" type="ORF">FW778_10490</name>
</gene>
<feature type="chain" id="PRO_5023864747" description="Gingipain domain-containing protein" evidence="2">
    <location>
        <begin position="19"/>
        <end position="1685"/>
    </location>
</feature>
<evidence type="ECO:0000259" key="4">
    <source>
        <dbReference type="Pfam" id="PF07705"/>
    </source>
</evidence>
<dbReference type="InterPro" id="IPR011635">
    <property type="entry name" value="CARDB"/>
</dbReference>
<dbReference type="GO" id="GO:0008234">
    <property type="term" value="F:cysteine-type peptidase activity"/>
    <property type="evidence" value="ECO:0007669"/>
    <property type="project" value="InterPro"/>
</dbReference>
<keyword evidence="1 2" id="KW-0732">Signal</keyword>
<comment type="caution">
    <text evidence="5">The sequence shown here is derived from an EMBL/GenBank/DDBJ whole genome shotgun (WGS) entry which is preliminary data.</text>
</comment>
<dbReference type="InterPro" id="IPR029031">
    <property type="entry name" value="Gingipain_N_sf"/>
</dbReference>
<evidence type="ECO:0000256" key="2">
    <source>
        <dbReference type="SAM" id="SignalP"/>
    </source>
</evidence>
<dbReference type="Pfam" id="PF07705">
    <property type="entry name" value="CARDB"/>
    <property type="match status" value="1"/>
</dbReference>
<feature type="domain" description="CARDB" evidence="4">
    <location>
        <begin position="783"/>
        <end position="891"/>
    </location>
</feature>
<dbReference type="SUPFAM" id="SSF52129">
    <property type="entry name" value="Caspase-like"/>
    <property type="match status" value="1"/>
</dbReference>